<proteinExistence type="predicted"/>
<reference evidence="1" key="1">
    <citation type="submission" date="2019-08" db="EMBL/GenBank/DDBJ databases">
        <authorList>
            <person name="Kucharzyk K."/>
            <person name="Murdoch R.W."/>
            <person name="Higgins S."/>
            <person name="Loffler F."/>
        </authorList>
    </citation>
    <scope>NUCLEOTIDE SEQUENCE</scope>
</reference>
<dbReference type="AlphaFoldDB" id="A0A644TFJ3"/>
<gene>
    <name evidence="1" type="ORF">SDC9_11294</name>
</gene>
<comment type="caution">
    <text evidence="1">The sequence shown here is derived from an EMBL/GenBank/DDBJ whole genome shotgun (WGS) entry which is preliminary data.</text>
</comment>
<evidence type="ECO:0000313" key="1">
    <source>
        <dbReference type="EMBL" id="MPL65630.1"/>
    </source>
</evidence>
<organism evidence="1">
    <name type="scientific">bioreactor metagenome</name>
    <dbReference type="NCBI Taxonomy" id="1076179"/>
    <lineage>
        <taxon>unclassified sequences</taxon>
        <taxon>metagenomes</taxon>
        <taxon>ecological metagenomes</taxon>
    </lineage>
</organism>
<sequence length="84" mass="8851">MPRCPVCGNTKSFGSSRVDPIAPSANGLISGMVGVFNSDDEILSINSLGANKTTINQAAEQPQAYFDLCLNCGSQQVEWSDSPV</sequence>
<dbReference type="EMBL" id="VSSQ01000029">
    <property type="protein sequence ID" value="MPL65630.1"/>
    <property type="molecule type" value="Genomic_DNA"/>
</dbReference>
<protein>
    <submittedName>
        <fullName evidence="1">Uncharacterized protein</fullName>
    </submittedName>
</protein>
<name>A0A644TFJ3_9ZZZZ</name>
<accession>A0A644TFJ3</accession>